<evidence type="ECO:0000256" key="8">
    <source>
        <dbReference type="SAM" id="Phobius"/>
    </source>
</evidence>
<dbReference type="PANTHER" id="PTHR10582:SF2">
    <property type="entry name" value="INACTIVE"/>
    <property type="match status" value="1"/>
</dbReference>
<evidence type="ECO:0000313" key="11">
    <source>
        <dbReference type="Proteomes" id="UP000749646"/>
    </source>
</evidence>
<feature type="transmembrane region" description="Helical" evidence="8">
    <location>
        <begin position="1129"/>
        <end position="1150"/>
    </location>
</feature>
<sequence>MDSQHIDMEIRTSFNISPEKDPGYIELHYMELNTSQMVVIDDDFVFRLHQPFIWSIDVDNKDVLPKGTRVSNAPTKLIYYAISGDEKYVATLSIKDEFLRLDVWDMELKLDSSPAVDAANNGGELMGKDAYNEYRAPFTPNSCAQSEIPIPKPVQNDLCTLNESMNALPSLICLKMVAYQLEIVYDPMQELLGNSPKPASAASPQLSVSFDASKVALTGGNKNYLKEHFLVFAFKKTEKANYGRQELSRVTGDVIGEELKGFCGFGKFHFTSTKEQDPKYELFITCDGMNVDIYNVHGKWETIRRIPLSTHSISNYGQLIEGLSGKYFSWSDKDDNFSVCNLETGRLVFPMASFRGTANFSRDGSLMICLQESNIITTRWTESGTMIGASDIFNAESRQAFPAFINNGRHFIVPLIGSDDRFGLGSIGMILDTSTHFCVERVSFPTYNLSQQLQCAGSDGQYLYSLHGSKLDLIRLQDIVIPPYPRSRYPCNKRCLSKLTKLKRNVVVMPPSDVKVFVSPSSDLTIAVEFQELDTSKHAIVISVSNSQSKPRVMLSIPPTVISSRRHAMRYKFYVDKENLELIVGCVPYVMVWKLPTTIGARATLQLAWWRLECKHKDITPDSAGCEMELAVCTHGQAYTELWDKSKFSNAGLRGDDPLDAEPFRFINGLFTLISMFEYGDDSFRQAVLQYVGRYANRNVDTETVLTKICREVTQKNYELYGIFLKALLDSDQVRWAPKPGLSRELNPISIFLGITEEVPRAINLAWIVIDYCIRMAKGEHDPQFLSPVLNSLKELLKMRKLYPDHVLSTLRRLAFIRVKEKSYVIDRAIIAHPPWSRRRSWSVNKDSSDSDSPASRRRWRFWETSERPIYKCEDPVFRLDKSPQFREHDPQNDKFTRDVFVASFDMLWSDPKTKSNTKPDTKSDTRSSIEKIQYNNRSPPSWGRILLFIIWVKCKIKRGDGDRVRCYDDIPLEALDNPAVAALIEFKWNTIGYKYWLARFTFQCIFYFLVLLTVFLQVYDRDHTWSLMGIFIAIIVMATFFLLLELQQLLHTGTPYFGSLYNWIDLATFSLPLSGSICQIVNIRNNDEGGNISTLSFSVLFIFLHFLFELKIIRSVCRFVTIIIRTLGSLQIFIIIFLAGIVAFALAILHLARGCPANICDDSEVKFPLHFYRAISSTYFFMGGIWDSASADFDNDNWAFHTMMMLYFFFTTILLLNVLISLINEAFDDAKETWELVWMDNKLRYIEGAETLARSIPGFCETSDLFPKEIYYSATIQQQKAYHDKYFKVKNEDLSGDGDGDSSSQKQTGKKSPPGTGAEAAHLSATDLEALKQGHKDLRMLQETQHKDHLDAVKRELQQTQNQLQALQSQLTEQRIEFKEQLMDIKMFMSALLEARMSEQSGQSGSTVTKNQNM</sequence>
<protein>
    <recommendedName>
        <fullName evidence="9">Ion transport domain-containing protein</fullName>
    </recommendedName>
</protein>
<feature type="coiled-coil region" evidence="6">
    <location>
        <begin position="1344"/>
        <end position="1378"/>
    </location>
</feature>
<keyword evidence="5 8" id="KW-0472">Membrane</keyword>
<evidence type="ECO:0000313" key="10">
    <source>
        <dbReference type="EMBL" id="KAG0002400.1"/>
    </source>
</evidence>
<evidence type="ECO:0000256" key="7">
    <source>
        <dbReference type="SAM" id="MobiDB-lite"/>
    </source>
</evidence>
<evidence type="ECO:0000259" key="9">
    <source>
        <dbReference type="Pfam" id="PF00520"/>
    </source>
</evidence>
<name>A0A9P6MI51_9FUNG</name>
<dbReference type="EMBL" id="JAAAHW010000442">
    <property type="protein sequence ID" value="KAG0002400.1"/>
    <property type="molecule type" value="Genomic_DNA"/>
</dbReference>
<comment type="caution">
    <text evidence="10">The sequence shown here is derived from an EMBL/GenBank/DDBJ whole genome shotgun (WGS) entry which is preliminary data.</text>
</comment>
<organism evidence="10 11">
    <name type="scientific">Modicella reniformis</name>
    <dbReference type="NCBI Taxonomy" id="1440133"/>
    <lineage>
        <taxon>Eukaryota</taxon>
        <taxon>Fungi</taxon>
        <taxon>Fungi incertae sedis</taxon>
        <taxon>Mucoromycota</taxon>
        <taxon>Mortierellomycotina</taxon>
        <taxon>Mortierellomycetes</taxon>
        <taxon>Mortierellales</taxon>
        <taxon>Mortierellaceae</taxon>
        <taxon>Modicella</taxon>
    </lineage>
</organism>
<evidence type="ECO:0000256" key="3">
    <source>
        <dbReference type="ARBA" id="ARBA00022737"/>
    </source>
</evidence>
<proteinExistence type="predicted"/>
<dbReference type="Pfam" id="PF00520">
    <property type="entry name" value="Ion_trans"/>
    <property type="match status" value="1"/>
</dbReference>
<accession>A0A9P6MI51</accession>
<dbReference type="InterPro" id="IPR005821">
    <property type="entry name" value="Ion_trans_dom"/>
</dbReference>
<dbReference type="OrthoDB" id="2352140at2759"/>
<feature type="transmembrane region" description="Helical" evidence="8">
    <location>
        <begin position="1026"/>
        <end position="1044"/>
    </location>
</feature>
<evidence type="ECO:0000256" key="6">
    <source>
        <dbReference type="SAM" id="Coils"/>
    </source>
</evidence>
<dbReference type="GO" id="GO:0005216">
    <property type="term" value="F:monoatomic ion channel activity"/>
    <property type="evidence" value="ECO:0007669"/>
    <property type="project" value="InterPro"/>
</dbReference>
<dbReference type="SUPFAM" id="SSF69322">
    <property type="entry name" value="Tricorn protease domain 2"/>
    <property type="match status" value="1"/>
</dbReference>
<reference evidence="10" key="1">
    <citation type="journal article" date="2020" name="Fungal Divers.">
        <title>Resolving the Mortierellaceae phylogeny through synthesis of multi-gene phylogenetics and phylogenomics.</title>
        <authorList>
            <person name="Vandepol N."/>
            <person name="Liber J."/>
            <person name="Desiro A."/>
            <person name="Na H."/>
            <person name="Kennedy M."/>
            <person name="Barry K."/>
            <person name="Grigoriev I.V."/>
            <person name="Miller A.N."/>
            <person name="O'Donnell K."/>
            <person name="Stajich J.E."/>
            <person name="Bonito G."/>
        </authorList>
    </citation>
    <scope>NUCLEOTIDE SEQUENCE</scope>
    <source>
        <strain evidence="10">MES-2147</strain>
    </source>
</reference>
<evidence type="ECO:0000256" key="1">
    <source>
        <dbReference type="ARBA" id="ARBA00004141"/>
    </source>
</evidence>
<feature type="transmembrane region" description="Helical" evidence="8">
    <location>
        <begin position="1064"/>
        <end position="1084"/>
    </location>
</feature>
<dbReference type="GO" id="GO:0005886">
    <property type="term" value="C:plasma membrane"/>
    <property type="evidence" value="ECO:0007669"/>
    <property type="project" value="TreeGrafter"/>
</dbReference>
<evidence type="ECO:0000256" key="4">
    <source>
        <dbReference type="ARBA" id="ARBA00022989"/>
    </source>
</evidence>
<dbReference type="GO" id="GO:0098703">
    <property type="term" value="P:calcium ion import across plasma membrane"/>
    <property type="evidence" value="ECO:0007669"/>
    <property type="project" value="TreeGrafter"/>
</dbReference>
<dbReference type="PANTHER" id="PTHR10582">
    <property type="entry name" value="TRANSIENT RECEPTOR POTENTIAL ION CHANNEL PROTEIN"/>
    <property type="match status" value="1"/>
</dbReference>
<evidence type="ECO:0000256" key="5">
    <source>
        <dbReference type="ARBA" id="ARBA00023136"/>
    </source>
</evidence>
<feature type="transmembrane region" description="Helical" evidence="8">
    <location>
        <begin position="1171"/>
        <end position="1187"/>
    </location>
</feature>
<comment type="subcellular location">
    <subcellularLocation>
        <location evidence="1">Membrane</location>
        <topology evidence="1">Multi-pass membrane protein</topology>
    </subcellularLocation>
</comment>
<feature type="transmembrane region" description="Helical" evidence="8">
    <location>
        <begin position="1199"/>
        <end position="1224"/>
    </location>
</feature>
<feature type="domain" description="Ion transport" evidence="9">
    <location>
        <begin position="1001"/>
        <end position="1235"/>
    </location>
</feature>
<feature type="region of interest" description="Disordered" evidence="7">
    <location>
        <begin position="1294"/>
        <end position="1322"/>
    </location>
</feature>
<keyword evidence="11" id="KW-1185">Reference proteome</keyword>
<feature type="transmembrane region" description="Helical" evidence="8">
    <location>
        <begin position="997"/>
        <end position="1019"/>
    </location>
</feature>
<keyword evidence="4 8" id="KW-1133">Transmembrane helix</keyword>
<keyword evidence="6" id="KW-0175">Coiled coil</keyword>
<dbReference type="InterPro" id="IPR024862">
    <property type="entry name" value="TRPV"/>
</dbReference>
<feature type="transmembrane region" description="Helical" evidence="8">
    <location>
        <begin position="1091"/>
        <end position="1109"/>
    </location>
</feature>
<keyword evidence="2 8" id="KW-0812">Transmembrane</keyword>
<gene>
    <name evidence="10" type="ORF">BGZ65_002668</name>
</gene>
<dbReference type="Proteomes" id="UP000749646">
    <property type="component" value="Unassembled WGS sequence"/>
</dbReference>
<evidence type="ECO:0000256" key="2">
    <source>
        <dbReference type="ARBA" id="ARBA00022692"/>
    </source>
</evidence>
<keyword evidence="3" id="KW-0677">Repeat</keyword>